<dbReference type="Gene3D" id="1.10.10.10">
    <property type="entry name" value="Winged helix-like DNA-binding domain superfamily/Winged helix DNA-binding domain"/>
    <property type="match status" value="1"/>
</dbReference>
<proteinExistence type="predicted"/>
<dbReference type="PROSITE" id="PS51077">
    <property type="entry name" value="HTH_ICLR"/>
    <property type="match status" value="1"/>
</dbReference>
<dbReference type="GO" id="GO:0003700">
    <property type="term" value="F:DNA-binding transcription factor activity"/>
    <property type="evidence" value="ECO:0007669"/>
    <property type="project" value="TreeGrafter"/>
</dbReference>
<dbReference type="InterPro" id="IPR005471">
    <property type="entry name" value="Tscrpt_reg_IclR_N"/>
</dbReference>
<keyword evidence="7" id="KW-1185">Reference proteome</keyword>
<comment type="caution">
    <text evidence="6">The sequence shown here is derived from an EMBL/GenBank/DDBJ whole genome shotgun (WGS) entry which is preliminary data.</text>
</comment>
<evidence type="ECO:0000313" key="7">
    <source>
        <dbReference type="Proteomes" id="UP000326838"/>
    </source>
</evidence>
<dbReference type="PROSITE" id="PS51078">
    <property type="entry name" value="ICLR_ED"/>
    <property type="match status" value="1"/>
</dbReference>
<dbReference type="InterPro" id="IPR050707">
    <property type="entry name" value="HTH_MetabolicPath_Reg"/>
</dbReference>
<evidence type="ECO:0000256" key="1">
    <source>
        <dbReference type="ARBA" id="ARBA00023015"/>
    </source>
</evidence>
<dbReference type="Pfam" id="PF01614">
    <property type="entry name" value="IclR_C"/>
    <property type="match status" value="1"/>
</dbReference>
<reference evidence="7" key="1">
    <citation type="submission" date="2019-09" db="EMBL/GenBank/DDBJ databases">
        <title>Mumia zhuanghuii sp. nov. isolated from the intestinal contents of plateau pika (Ochotona curzoniae) in the Qinghai-Tibet plateau of China.</title>
        <authorList>
            <person name="Tian Z."/>
        </authorList>
    </citation>
    <scope>NUCLEOTIDE SEQUENCE [LARGE SCALE GENOMIC DNA]</scope>
    <source>
        <strain evidence="7">L-033</strain>
    </source>
</reference>
<keyword evidence="3" id="KW-0804">Transcription</keyword>
<evidence type="ECO:0000256" key="3">
    <source>
        <dbReference type="ARBA" id="ARBA00023163"/>
    </source>
</evidence>
<evidence type="ECO:0000313" key="6">
    <source>
        <dbReference type="EMBL" id="KAA9132139.1"/>
    </source>
</evidence>
<dbReference type="Gene3D" id="3.30.450.40">
    <property type="match status" value="1"/>
</dbReference>
<feature type="domain" description="IclR-ED" evidence="5">
    <location>
        <begin position="105"/>
        <end position="288"/>
    </location>
</feature>
<dbReference type="PANTHER" id="PTHR30136">
    <property type="entry name" value="HELIX-TURN-HELIX TRANSCRIPTIONAL REGULATOR, ICLR FAMILY"/>
    <property type="match status" value="1"/>
</dbReference>
<dbReference type="SUPFAM" id="SSF55781">
    <property type="entry name" value="GAF domain-like"/>
    <property type="match status" value="1"/>
</dbReference>
<dbReference type="EMBL" id="VYUY01000015">
    <property type="protein sequence ID" value="KAA9132139.1"/>
    <property type="molecule type" value="Genomic_DNA"/>
</dbReference>
<dbReference type="InterPro" id="IPR036388">
    <property type="entry name" value="WH-like_DNA-bd_sf"/>
</dbReference>
<gene>
    <name evidence="6" type="ORF">F6B40_10455</name>
</gene>
<protein>
    <submittedName>
        <fullName evidence="6">IclR family transcriptional regulator</fullName>
    </submittedName>
</protein>
<keyword evidence="1" id="KW-0805">Transcription regulation</keyword>
<dbReference type="InterPro" id="IPR014757">
    <property type="entry name" value="Tscrpt_reg_IclR_C"/>
</dbReference>
<dbReference type="RefSeq" id="WP_150893757.1">
    <property type="nucleotide sequence ID" value="NZ_VYUY01000015.1"/>
</dbReference>
<dbReference type="SMART" id="SM00346">
    <property type="entry name" value="HTH_ICLR"/>
    <property type="match status" value="1"/>
</dbReference>
<dbReference type="AlphaFoldDB" id="A0A5N0TFU0"/>
<dbReference type="GO" id="GO:0045892">
    <property type="term" value="P:negative regulation of DNA-templated transcription"/>
    <property type="evidence" value="ECO:0007669"/>
    <property type="project" value="TreeGrafter"/>
</dbReference>
<feature type="domain" description="HTH iclR-type" evidence="4">
    <location>
        <begin position="43"/>
        <end position="104"/>
    </location>
</feature>
<evidence type="ECO:0000259" key="4">
    <source>
        <dbReference type="PROSITE" id="PS51077"/>
    </source>
</evidence>
<dbReference type="PANTHER" id="PTHR30136:SF24">
    <property type="entry name" value="HTH-TYPE TRANSCRIPTIONAL REPRESSOR ALLR"/>
    <property type="match status" value="1"/>
</dbReference>
<dbReference type="GO" id="GO:0003677">
    <property type="term" value="F:DNA binding"/>
    <property type="evidence" value="ECO:0007669"/>
    <property type="project" value="UniProtKB-KW"/>
</dbReference>
<evidence type="ECO:0000256" key="2">
    <source>
        <dbReference type="ARBA" id="ARBA00023125"/>
    </source>
</evidence>
<dbReference type="SUPFAM" id="SSF46785">
    <property type="entry name" value="Winged helix' DNA-binding domain"/>
    <property type="match status" value="1"/>
</dbReference>
<dbReference type="InterPro" id="IPR029016">
    <property type="entry name" value="GAF-like_dom_sf"/>
</dbReference>
<dbReference type="Proteomes" id="UP000326838">
    <property type="component" value="Unassembled WGS sequence"/>
</dbReference>
<accession>A0A5N0TFU0</accession>
<name>A0A5N0TFU0_9MICO</name>
<organism evidence="6 7">
    <name type="scientific">Microbacterium caowuchunii</name>
    <dbReference type="NCBI Taxonomy" id="2614638"/>
    <lineage>
        <taxon>Bacteria</taxon>
        <taxon>Bacillati</taxon>
        <taxon>Actinomycetota</taxon>
        <taxon>Actinomycetes</taxon>
        <taxon>Micrococcales</taxon>
        <taxon>Microbacteriaceae</taxon>
        <taxon>Microbacterium</taxon>
    </lineage>
</organism>
<evidence type="ECO:0000259" key="5">
    <source>
        <dbReference type="PROSITE" id="PS51078"/>
    </source>
</evidence>
<dbReference type="Pfam" id="PF09339">
    <property type="entry name" value="HTH_IclR"/>
    <property type="match status" value="1"/>
</dbReference>
<dbReference type="InterPro" id="IPR036390">
    <property type="entry name" value="WH_DNA-bd_sf"/>
</dbReference>
<keyword evidence="2" id="KW-0238">DNA-binding</keyword>
<sequence>MSADVLHISEYRPGTGSGAATATPHPPLMPSVIAQTQDGRAKRTAASRLLALLDAFGASDGPKTLSELSRHANLSLTTTHRLVHEMRAWGGVDVDERGQYRLSNKLLALASGSTKAFDLRERALPHLVELNRVAGVSVQLGVRDGADVLYLEALRTIPTYTGQNRIGGRMPLHTTATGLALLAHEDPAVVAEYLAGPLARYTSHTLVDPASIRRELEQIRDRRYVIADRTVTPQASSIAAPVMGADGRVTAAVGILYFTSHPDPRRLVEPLLTAVTRISQAMADTRSVPDPRTVEFNRRRAGLL</sequence>